<organism evidence="1 2">
    <name type="scientific">Corynebacterium yudongzhengii</name>
    <dbReference type="NCBI Taxonomy" id="2080740"/>
    <lineage>
        <taxon>Bacteria</taxon>
        <taxon>Bacillati</taxon>
        <taxon>Actinomycetota</taxon>
        <taxon>Actinomycetes</taxon>
        <taxon>Mycobacteriales</taxon>
        <taxon>Corynebacteriaceae</taxon>
        <taxon>Corynebacterium</taxon>
    </lineage>
</organism>
<gene>
    <name evidence="1" type="ORF">DF222_05065</name>
</gene>
<evidence type="ECO:0000313" key="2">
    <source>
        <dbReference type="Proteomes" id="UP000244989"/>
    </source>
</evidence>
<sequence length="99" mass="11205">MPKHNPNHFLVYSYPDHSGSPVLLTHPLTSREEFFSELASALRQPKQVKRPAPKNLDAMADLLKEAKVKKVICSAWQLNEADDRAIRAVFKDLGIVLVR</sequence>
<dbReference type="OrthoDB" id="4414764at2"/>
<dbReference type="RefSeq" id="WP_108431098.1">
    <property type="nucleotide sequence ID" value="NZ_CP026947.1"/>
</dbReference>
<dbReference type="AlphaFoldDB" id="A0A2U1T7H5"/>
<name>A0A2U1T7H5_9CORY</name>
<comment type="caution">
    <text evidence="1">The sequence shown here is derived from an EMBL/GenBank/DDBJ whole genome shotgun (WGS) entry which is preliminary data.</text>
</comment>
<dbReference type="Proteomes" id="UP000244989">
    <property type="component" value="Unassembled WGS sequence"/>
</dbReference>
<keyword evidence="2" id="KW-1185">Reference proteome</keyword>
<protein>
    <submittedName>
        <fullName evidence="1">Uncharacterized protein</fullName>
    </submittedName>
</protein>
<reference evidence="2" key="1">
    <citation type="submission" date="2018-04" db="EMBL/GenBank/DDBJ databases">
        <authorList>
            <person name="Liu S."/>
            <person name="Wang Z."/>
            <person name="Li J."/>
        </authorList>
    </citation>
    <scope>NUCLEOTIDE SEQUENCE [LARGE SCALE GENOMIC DNA]</scope>
    <source>
        <strain evidence="2">2189</strain>
    </source>
</reference>
<dbReference type="EMBL" id="QEEZ01000007">
    <property type="protein sequence ID" value="PWC01949.1"/>
    <property type="molecule type" value="Genomic_DNA"/>
</dbReference>
<dbReference type="KEGG" id="cyz:C3B44_03180"/>
<proteinExistence type="predicted"/>
<accession>A0A2U1T7H5</accession>
<evidence type="ECO:0000313" key="1">
    <source>
        <dbReference type="EMBL" id="PWC01949.1"/>
    </source>
</evidence>